<evidence type="ECO:0000256" key="3">
    <source>
        <dbReference type="ARBA" id="ARBA00023054"/>
    </source>
</evidence>
<dbReference type="InterPro" id="IPR018791">
    <property type="entry name" value="UV_resistance/autophagy_Atg14"/>
</dbReference>
<dbReference type="EMBL" id="JANBTW010000011">
    <property type="protein sequence ID" value="KAJ2679565.1"/>
    <property type="molecule type" value="Genomic_DNA"/>
</dbReference>
<comment type="caution">
    <text evidence="5">The sequence shown here is derived from an EMBL/GenBank/DDBJ whole genome shotgun (WGS) entry which is preliminary data.</text>
</comment>
<reference evidence="5" key="1">
    <citation type="submission" date="2022-07" db="EMBL/GenBank/DDBJ databases">
        <title>Phylogenomic reconstructions and comparative analyses of Kickxellomycotina fungi.</title>
        <authorList>
            <person name="Reynolds N.K."/>
            <person name="Stajich J.E."/>
            <person name="Barry K."/>
            <person name="Grigoriev I.V."/>
            <person name="Crous P."/>
            <person name="Smith M.E."/>
        </authorList>
    </citation>
    <scope>NUCLEOTIDE SEQUENCE</scope>
    <source>
        <strain evidence="5">NRRL 3115</strain>
    </source>
</reference>
<gene>
    <name evidence="5" type="ORF">GGI25_001489</name>
</gene>
<accession>A0A9W8KZI4</accession>
<evidence type="ECO:0000313" key="5">
    <source>
        <dbReference type="EMBL" id="KAJ2679565.1"/>
    </source>
</evidence>
<evidence type="ECO:0000313" key="6">
    <source>
        <dbReference type="Proteomes" id="UP001151518"/>
    </source>
</evidence>
<dbReference type="PANTHER" id="PTHR15157:SF5">
    <property type="entry name" value="UV RADIATION RESISTANCE-ASSOCIATED GENE PROTEIN"/>
    <property type="match status" value="1"/>
</dbReference>
<dbReference type="Proteomes" id="UP001151518">
    <property type="component" value="Unassembled WGS sequence"/>
</dbReference>
<feature type="coiled-coil region" evidence="4">
    <location>
        <begin position="48"/>
        <end position="82"/>
    </location>
</feature>
<dbReference type="GO" id="GO:0032991">
    <property type="term" value="C:protein-containing complex"/>
    <property type="evidence" value="ECO:0007669"/>
    <property type="project" value="UniProtKB-ARBA"/>
</dbReference>
<comment type="similarity">
    <text evidence="1">Belongs to the ATG14 family.</text>
</comment>
<dbReference type="GO" id="GO:0005768">
    <property type="term" value="C:endosome"/>
    <property type="evidence" value="ECO:0007669"/>
    <property type="project" value="TreeGrafter"/>
</dbReference>
<name>A0A9W8KZI4_9FUNG</name>
<dbReference type="GO" id="GO:0000323">
    <property type="term" value="C:lytic vacuole"/>
    <property type="evidence" value="ECO:0007669"/>
    <property type="project" value="TreeGrafter"/>
</dbReference>
<evidence type="ECO:0000256" key="4">
    <source>
        <dbReference type="SAM" id="Coils"/>
    </source>
</evidence>
<dbReference type="Pfam" id="PF10186">
    <property type="entry name" value="ATG14"/>
    <property type="match status" value="1"/>
</dbReference>
<dbReference type="AlphaFoldDB" id="A0A9W8KZI4"/>
<sequence>MAPEPEEHRKSLSPEPSNAAPAYSLKLLQQLCAVEAELIAKRIEVLQKRQLSEELLRRAQRIQQLQRQVDSASERVAAKKQQLQRHAHRVEEASALAEQLVLSKNERIVGQTTVTVFEKGVEALGFERAKVKLRQDRIILEDLRAMLARQRAVVAEQLLFIFPIEMDIRDSGESVWTICGLCALSPQSIHDRLGSEETAAALGLVARVLDAVARYMGVPLRFPVVPRGSRSAITNPFARASPAEPDKPVQADWPLFMLRVPDKARLHAALRLLATNIEQLLGLLGISDVDHDQLLPNLTQLLMAIEGCSFAR</sequence>
<dbReference type="PANTHER" id="PTHR15157">
    <property type="entry name" value="UV RADIATION RESISTANCE-ASSOCIATED GENE PROTEIN"/>
    <property type="match status" value="1"/>
</dbReference>
<protein>
    <recommendedName>
        <fullName evidence="2">Autophagy-related protein 14</fullName>
    </recommendedName>
</protein>
<dbReference type="GO" id="GO:0035493">
    <property type="term" value="P:SNARE complex assembly"/>
    <property type="evidence" value="ECO:0007669"/>
    <property type="project" value="TreeGrafter"/>
</dbReference>
<dbReference type="GO" id="GO:0000149">
    <property type="term" value="F:SNARE binding"/>
    <property type="evidence" value="ECO:0007669"/>
    <property type="project" value="TreeGrafter"/>
</dbReference>
<evidence type="ECO:0000256" key="1">
    <source>
        <dbReference type="ARBA" id="ARBA00009574"/>
    </source>
</evidence>
<proteinExistence type="inferred from homology"/>
<keyword evidence="3 4" id="KW-0175">Coiled coil</keyword>
<organism evidence="5 6">
    <name type="scientific">Coemansia spiralis</name>
    <dbReference type="NCBI Taxonomy" id="417178"/>
    <lineage>
        <taxon>Eukaryota</taxon>
        <taxon>Fungi</taxon>
        <taxon>Fungi incertae sedis</taxon>
        <taxon>Zoopagomycota</taxon>
        <taxon>Kickxellomycotina</taxon>
        <taxon>Kickxellomycetes</taxon>
        <taxon>Kickxellales</taxon>
        <taxon>Kickxellaceae</taxon>
        <taxon>Coemansia</taxon>
    </lineage>
</organism>
<evidence type="ECO:0000256" key="2">
    <source>
        <dbReference type="ARBA" id="ARBA00013807"/>
    </source>
</evidence>
<dbReference type="OrthoDB" id="72772at2759"/>